<dbReference type="PANTHER" id="PTHR32444:SF247">
    <property type="entry name" value="OS01G0958200 PROTEIN"/>
    <property type="match status" value="1"/>
</dbReference>
<keyword evidence="9" id="KW-1185">Reference proteome</keyword>
<dbReference type="PROSITE" id="PS50927">
    <property type="entry name" value="BULB_LECTIN"/>
    <property type="match status" value="1"/>
</dbReference>
<dbReference type="PIRSF" id="PIRSF002686">
    <property type="entry name" value="SLG"/>
    <property type="match status" value="1"/>
</dbReference>
<keyword evidence="8" id="KW-0675">Receptor</keyword>
<keyword evidence="8" id="KW-0430">Lectin</keyword>
<dbReference type="SUPFAM" id="SSF51110">
    <property type="entry name" value="alpha-D-mannose-specific plant lectins"/>
    <property type="match status" value="1"/>
</dbReference>
<dbReference type="InterPro" id="IPR003609">
    <property type="entry name" value="Pan_app"/>
</dbReference>
<dbReference type="OMA" id="DESSNRC"/>
<dbReference type="STRING" id="1590841.A0A2R6PK86"/>
<dbReference type="SMART" id="SM00473">
    <property type="entry name" value="PAN_AP"/>
    <property type="match status" value="1"/>
</dbReference>
<evidence type="ECO:0000313" key="8">
    <source>
        <dbReference type="EMBL" id="PSR92745.1"/>
    </source>
</evidence>
<evidence type="ECO:0000256" key="4">
    <source>
        <dbReference type="ARBA" id="ARBA00023180"/>
    </source>
</evidence>
<keyword evidence="5" id="KW-1133">Transmembrane helix</keyword>
<sequence>MWYKKVSTRTVVWVANRDSPISDKYSSVLTIRDGNLVLLNESQIPIWSTNHKPTSPISAIAVLGDDGNLVLKEGFNSTEPIWQSFDYPVHTWLPGSKIAYNKRTNTHQRLTSWENIEDPSTGLFSLNLDANNSQFLIMWNGSEQYWTSGPWNGQIFSLVPEMRDNNMYNFTYVDNENESYLMYYLYNSLIISRFLMDVSGQVQQLTWLENTEEWNLFWAQPRQQCEVYAFCGAYGTCNQIIPPICNCLPGFSPKFMADWNLSDYSGGCARKKLFQCENPMASNKDSDRFWEYPNMRLPEHPQSVGVNSATECKSSCLSNCSCTAYAYDSDGCSVWSGELVNLQQLEGNDGNGSNLYLRLAASEVSSAKSNKGIVISTVVGSVVGLLGLVVMVI</sequence>
<dbReference type="InParanoid" id="A0A2R6PK86"/>
<dbReference type="Pfam" id="PF01453">
    <property type="entry name" value="B_lectin"/>
    <property type="match status" value="1"/>
</dbReference>
<proteinExistence type="predicted"/>
<evidence type="ECO:0000259" key="7">
    <source>
        <dbReference type="PROSITE" id="PS50948"/>
    </source>
</evidence>
<dbReference type="GO" id="GO:0030246">
    <property type="term" value="F:carbohydrate binding"/>
    <property type="evidence" value="ECO:0007669"/>
    <property type="project" value="UniProtKB-KW"/>
</dbReference>
<dbReference type="Pfam" id="PF00954">
    <property type="entry name" value="S_locus_glycop"/>
    <property type="match status" value="1"/>
</dbReference>
<dbReference type="CDD" id="cd01098">
    <property type="entry name" value="PAN_AP_plant"/>
    <property type="match status" value="1"/>
</dbReference>
<comment type="caution">
    <text evidence="8">The sequence shown here is derived from an EMBL/GenBank/DDBJ whole genome shotgun (WGS) entry which is preliminary data.</text>
</comment>
<comment type="function">
    <text evidence="1">Involved in sporophytic self-incompatibility system (the inability of flowering plants to achieve self-fertilization).</text>
</comment>
<keyword evidence="8" id="KW-0808">Transferase</keyword>
<evidence type="ECO:0000256" key="5">
    <source>
        <dbReference type="SAM" id="Phobius"/>
    </source>
</evidence>
<dbReference type="InterPro" id="IPR000858">
    <property type="entry name" value="S_locus_glycoprot_dom"/>
</dbReference>
<reference evidence="9" key="2">
    <citation type="journal article" date="2018" name="BMC Genomics">
        <title>A manually annotated Actinidia chinensis var. chinensis (kiwifruit) genome highlights the challenges associated with draft genomes and gene prediction in plants.</title>
        <authorList>
            <person name="Pilkington S.M."/>
            <person name="Crowhurst R."/>
            <person name="Hilario E."/>
            <person name="Nardozza S."/>
            <person name="Fraser L."/>
            <person name="Peng Y."/>
            <person name="Gunaseelan K."/>
            <person name="Simpson R."/>
            <person name="Tahir J."/>
            <person name="Deroles S.C."/>
            <person name="Templeton K."/>
            <person name="Luo Z."/>
            <person name="Davy M."/>
            <person name="Cheng C."/>
            <person name="McNeilage M."/>
            <person name="Scaglione D."/>
            <person name="Liu Y."/>
            <person name="Zhang Q."/>
            <person name="Datson P."/>
            <person name="De Silva N."/>
            <person name="Gardiner S.E."/>
            <person name="Bassett H."/>
            <person name="Chagne D."/>
            <person name="McCallum J."/>
            <person name="Dzierzon H."/>
            <person name="Deng C."/>
            <person name="Wang Y.Y."/>
            <person name="Barron L."/>
            <person name="Manako K."/>
            <person name="Bowen J."/>
            <person name="Foster T.M."/>
            <person name="Erridge Z.A."/>
            <person name="Tiffin H."/>
            <person name="Waite C.N."/>
            <person name="Davies K.M."/>
            <person name="Grierson E.P."/>
            <person name="Laing W.A."/>
            <person name="Kirk R."/>
            <person name="Chen X."/>
            <person name="Wood M."/>
            <person name="Montefiori M."/>
            <person name="Brummell D.A."/>
            <person name="Schwinn K.E."/>
            <person name="Catanach A."/>
            <person name="Fullerton C."/>
            <person name="Li D."/>
            <person name="Meiyalaghan S."/>
            <person name="Nieuwenhuizen N."/>
            <person name="Read N."/>
            <person name="Prakash R."/>
            <person name="Hunter D."/>
            <person name="Zhang H."/>
            <person name="McKenzie M."/>
            <person name="Knabel M."/>
            <person name="Harris A."/>
            <person name="Allan A.C."/>
            <person name="Gleave A."/>
            <person name="Chen A."/>
            <person name="Janssen B.J."/>
            <person name="Plunkett B."/>
            <person name="Ampomah-Dwamena C."/>
            <person name="Voogd C."/>
            <person name="Leif D."/>
            <person name="Lafferty D."/>
            <person name="Souleyre E.J.F."/>
            <person name="Varkonyi-Gasic E."/>
            <person name="Gambi F."/>
            <person name="Hanley J."/>
            <person name="Yao J.L."/>
            <person name="Cheung J."/>
            <person name="David K.M."/>
            <person name="Warren B."/>
            <person name="Marsh K."/>
            <person name="Snowden K.C."/>
            <person name="Lin-Wang K."/>
            <person name="Brian L."/>
            <person name="Martinez-Sanchez M."/>
            <person name="Wang M."/>
            <person name="Ileperuma N."/>
            <person name="Macnee N."/>
            <person name="Campin R."/>
            <person name="McAtee P."/>
            <person name="Drummond R.S.M."/>
            <person name="Espley R.V."/>
            <person name="Ireland H.S."/>
            <person name="Wu R."/>
            <person name="Atkinson R.G."/>
            <person name="Karunairetnam S."/>
            <person name="Bulley S."/>
            <person name="Chunkath S."/>
            <person name="Hanley Z."/>
            <person name="Storey R."/>
            <person name="Thrimawithana A.H."/>
            <person name="Thomson S."/>
            <person name="David C."/>
            <person name="Testolin R."/>
            <person name="Huang H."/>
            <person name="Hellens R.P."/>
            <person name="Schaffer R.J."/>
        </authorList>
    </citation>
    <scope>NUCLEOTIDE SEQUENCE [LARGE SCALE GENOMIC DNA]</scope>
    <source>
        <strain evidence="9">cv. Red5</strain>
    </source>
</reference>
<dbReference type="PANTHER" id="PTHR32444">
    <property type="entry name" value="BULB-TYPE LECTIN DOMAIN-CONTAINING PROTEIN"/>
    <property type="match status" value="1"/>
</dbReference>
<dbReference type="EMBL" id="NKQK01000024">
    <property type="protein sequence ID" value="PSR92745.1"/>
    <property type="molecule type" value="Genomic_DNA"/>
</dbReference>
<evidence type="ECO:0000313" key="9">
    <source>
        <dbReference type="Proteomes" id="UP000241394"/>
    </source>
</evidence>
<dbReference type="InterPro" id="IPR001480">
    <property type="entry name" value="Bulb-type_lectin_dom"/>
</dbReference>
<evidence type="ECO:0000256" key="1">
    <source>
        <dbReference type="ARBA" id="ARBA00003061"/>
    </source>
</evidence>
<feature type="transmembrane region" description="Helical" evidence="5">
    <location>
        <begin position="372"/>
        <end position="392"/>
    </location>
</feature>
<dbReference type="OrthoDB" id="643280at2759"/>
<reference evidence="8 9" key="1">
    <citation type="submission" date="2017-07" db="EMBL/GenBank/DDBJ databases">
        <title>An improved, manually edited Actinidia chinensis var. chinensis (kiwifruit) genome highlights the challenges associated with draft genomes and gene prediction in plants.</title>
        <authorList>
            <person name="Pilkington S."/>
            <person name="Crowhurst R."/>
            <person name="Hilario E."/>
            <person name="Nardozza S."/>
            <person name="Fraser L."/>
            <person name="Peng Y."/>
            <person name="Gunaseelan K."/>
            <person name="Simpson R."/>
            <person name="Tahir J."/>
            <person name="Deroles S."/>
            <person name="Templeton K."/>
            <person name="Luo Z."/>
            <person name="Davy M."/>
            <person name="Cheng C."/>
            <person name="Mcneilage M."/>
            <person name="Scaglione D."/>
            <person name="Liu Y."/>
            <person name="Zhang Q."/>
            <person name="Datson P."/>
            <person name="De Silva N."/>
            <person name="Gardiner S."/>
            <person name="Bassett H."/>
            <person name="Chagne D."/>
            <person name="Mccallum J."/>
            <person name="Dzierzon H."/>
            <person name="Deng C."/>
            <person name="Wang Y.-Y."/>
            <person name="Barron N."/>
            <person name="Manako K."/>
            <person name="Bowen J."/>
            <person name="Foster T."/>
            <person name="Erridge Z."/>
            <person name="Tiffin H."/>
            <person name="Waite C."/>
            <person name="Davies K."/>
            <person name="Grierson E."/>
            <person name="Laing W."/>
            <person name="Kirk R."/>
            <person name="Chen X."/>
            <person name="Wood M."/>
            <person name="Montefiori M."/>
            <person name="Brummell D."/>
            <person name="Schwinn K."/>
            <person name="Catanach A."/>
            <person name="Fullerton C."/>
            <person name="Li D."/>
            <person name="Meiyalaghan S."/>
            <person name="Nieuwenhuizen N."/>
            <person name="Read N."/>
            <person name="Prakash R."/>
            <person name="Hunter D."/>
            <person name="Zhang H."/>
            <person name="Mckenzie M."/>
            <person name="Knabel M."/>
            <person name="Harris A."/>
            <person name="Allan A."/>
            <person name="Chen A."/>
            <person name="Janssen B."/>
            <person name="Plunkett B."/>
            <person name="Dwamena C."/>
            <person name="Voogd C."/>
            <person name="Leif D."/>
            <person name="Lafferty D."/>
            <person name="Souleyre E."/>
            <person name="Varkonyi-Gasic E."/>
            <person name="Gambi F."/>
            <person name="Hanley J."/>
            <person name="Yao J.-L."/>
            <person name="Cheung J."/>
            <person name="David K."/>
            <person name="Warren B."/>
            <person name="Marsh K."/>
            <person name="Snowden K."/>
            <person name="Lin-Wang K."/>
            <person name="Brian L."/>
            <person name="Martinez-Sanchez M."/>
            <person name="Wang M."/>
            <person name="Ileperuma N."/>
            <person name="Macnee N."/>
            <person name="Campin R."/>
            <person name="Mcatee P."/>
            <person name="Drummond R."/>
            <person name="Espley R."/>
            <person name="Ireland H."/>
            <person name="Wu R."/>
            <person name="Atkinson R."/>
            <person name="Karunairetnam S."/>
            <person name="Bulley S."/>
            <person name="Chunkath S."/>
            <person name="Hanley Z."/>
            <person name="Storey R."/>
            <person name="Thrimawithana A."/>
            <person name="Thomson S."/>
            <person name="David C."/>
            <person name="Testolin R."/>
        </authorList>
    </citation>
    <scope>NUCLEOTIDE SEQUENCE [LARGE SCALE GENOMIC DNA]</scope>
    <source>
        <strain evidence="9">cv. Red5</strain>
        <tissue evidence="8">Young leaf</tissue>
    </source>
</reference>
<organism evidence="8 9">
    <name type="scientific">Actinidia chinensis var. chinensis</name>
    <name type="common">Chinese soft-hair kiwi</name>
    <dbReference type="NCBI Taxonomy" id="1590841"/>
    <lineage>
        <taxon>Eukaryota</taxon>
        <taxon>Viridiplantae</taxon>
        <taxon>Streptophyta</taxon>
        <taxon>Embryophyta</taxon>
        <taxon>Tracheophyta</taxon>
        <taxon>Spermatophyta</taxon>
        <taxon>Magnoliopsida</taxon>
        <taxon>eudicotyledons</taxon>
        <taxon>Gunneridae</taxon>
        <taxon>Pentapetalae</taxon>
        <taxon>asterids</taxon>
        <taxon>Ericales</taxon>
        <taxon>Actinidiaceae</taxon>
        <taxon>Actinidia</taxon>
    </lineage>
</organism>
<keyword evidence="3" id="KW-1015">Disulfide bond</keyword>
<dbReference type="Gene3D" id="3.50.4.10">
    <property type="entry name" value="Hepatocyte Growth Factor"/>
    <property type="match status" value="1"/>
</dbReference>
<feature type="domain" description="Bulb-type lectin" evidence="6">
    <location>
        <begin position="1"/>
        <end position="84"/>
    </location>
</feature>
<keyword evidence="5" id="KW-0812">Transmembrane</keyword>
<dbReference type="GO" id="GO:0016301">
    <property type="term" value="F:kinase activity"/>
    <property type="evidence" value="ECO:0007669"/>
    <property type="project" value="UniProtKB-KW"/>
</dbReference>
<keyword evidence="8" id="KW-0418">Kinase</keyword>
<evidence type="ECO:0000259" key="6">
    <source>
        <dbReference type="PROSITE" id="PS50927"/>
    </source>
</evidence>
<dbReference type="AlphaFoldDB" id="A0A2R6PK86"/>
<feature type="domain" description="Apple" evidence="7">
    <location>
        <begin position="276"/>
        <end position="360"/>
    </location>
</feature>
<evidence type="ECO:0000256" key="3">
    <source>
        <dbReference type="ARBA" id="ARBA00023157"/>
    </source>
</evidence>
<dbReference type="CDD" id="cd00028">
    <property type="entry name" value="B_lectin"/>
    <property type="match status" value="1"/>
</dbReference>
<dbReference type="PROSITE" id="PS50948">
    <property type="entry name" value="PAN"/>
    <property type="match status" value="1"/>
</dbReference>
<dbReference type="Gene3D" id="2.90.10.10">
    <property type="entry name" value="Bulb-type lectin domain"/>
    <property type="match status" value="1"/>
</dbReference>
<protein>
    <submittedName>
        <fullName evidence="8">G-type lectin S-receptor-like serine/threonine-protein kinase</fullName>
    </submittedName>
</protein>
<gene>
    <name evidence="8" type="ORF">CEY00_Acc27344</name>
</gene>
<dbReference type="Gramene" id="PSR92745">
    <property type="protein sequence ID" value="PSR92745"/>
    <property type="gene ID" value="CEY00_Acc27344"/>
</dbReference>
<dbReference type="Pfam" id="PF08276">
    <property type="entry name" value="PAN_2"/>
    <property type="match status" value="1"/>
</dbReference>
<dbReference type="InterPro" id="IPR035446">
    <property type="entry name" value="SLSG/EP1"/>
</dbReference>
<accession>A0A2R6PK86</accession>
<dbReference type="InterPro" id="IPR036426">
    <property type="entry name" value="Bulb-type_lectin_dom_sf"/>
</dbReference>
<name>A0A2R6PK86_ACTCC</name>
<keyword evidence="4" id="KW-0325">Glycoprotein</keyword>
<dbReference type="GO" id="GO:0048544">
    <property type="term" value="P:recognition of pollen"/>
    <property type="evidence" value="ECO:0007669"/>
    <property type="project" value="InterPro"/>
</dbReference>
<keyword evidence="5" id="KW-0472">Membrane</keyword>
<dbReference type="SMART" id="SM00108">
    <property type="entry name" value="B_lectin"/>
    <property type="match status" value="1"/>
</dbReference>
<evidence type="ECO:0000256" key="2">
    <source>
        <dbReference type="ARBA" id="ARBA00022729"/>
    </source>
</evidence>
<dbReference type="SUPFAM" id="SSF57414">
    <property type="entry name" value="Hairpin loop containing domain-like"/>
    <property type="match status" value="1"/>
</dbReference>
<keyword evidence="2" id="KW-0732">Signal</keyword>
<dbReference type="Proteomes" id="UP000241394">
    <property type="component" value="Chromosome LG24"/>
</dbReference>